<organism evidence="6 7">
    <name type="scientific">Sulfoacidibacillus ferrooxidans</name>
    <dbReference type="NCBI Taxonomy" id="2005001"/>
    <lineage>
        <taxon>Bacteria</taxon>
        <taxon>Bacillati</taxon>
        <taxon>Bacillota</taxon>
        <taxon>Bacilli</taxon>
        <taxon>Bacillales</taxon>
        <taxon>Alicyclobacillaceae</taxon>
        <taxon>Sulfoacidibacillus</taxon>
    </lineage>
</organism>
<dbReference type="NCBIfam" id="NF001754">
    <property type="entry name" value="PRK00481.1-4"/>
    <property type="match status" value="1"/>
</dbReference>
<dbReference type="InterPro" id="IPR003000">
    <property type="entry name" value="Sirtuin"/>
</dbReference>
<dbReference type="InterPro" id="IPR026591">
    <property type="entry name" value="Sirtuin_cat_small_dom_sf"/>
</dbReference>
<dbReference type="GO" id="GO:0016787">
    <property type="term" value="F:hydrolase activity"/>
    <property type="evidence" value="ECO:0007669"/>
    <property type="project" value="UniProtKB-KW"/>
</dbReference>
<gene>
    <name evidence="6" type="primary">cobB_1</name>
    <name evidence="6" type="ORF">MM817_00523</name>
</gene>
<comment type="caution">
    <text evidence="6">The sequence shown here is derived from an EMBL/GenBank/DDBJ whole genome shotgun (WGS) entry which is preliminary data.</text>
</comment>
<name>A0A9X1V6N7_9BACL</name>
<keyword evidence="6" id="KW-0378">Hydrolase</keyword>
<dbReference type="InterPro" id="IPR026590">
    <property type="entry name" value="Ssirtuin_cat_dom"/>
</dbReference>
<dbReference type="InterPro" id="IPR050134">
    <property type="entry name" value="NAD-dep_sirtuin_deacylases"/>
</dbReference>
<keyword evidence="3" id="KW-0520">NAD</keyword>
<dbReference type="GO" id="GO:0017136">
    <property type="term" value="F:histone deacetylase activity, NAD-dependent"/>
    <property type="evidence" value="ECO:0007669"/>
    <property type="project" value="TreeGrafter"/>
</dbReference>
<evidence type="ECO:0000256" key="4">
    <source>
        <dbReference type="PROSITE-ProRule" id="PRU00236"/>
    </source>
</evidence>
<dbReference type="AlphaFoldDB" id="A0A9X1V6N7"/>
<dbReference type="PANTHER" id="PTHR11085:SF4">
    <property type="entry name" value="NAD-DEPENDENT PROTEIN DEACYLASE"/>
    <property type="match status" value="1"/>
</dbReference>
<evidence type="ECO:0000256" key="2">
    <source>
        <dbReference type="ARBA" id="ARBA00022679"/>
    </source>
</evidence>
<dbReference type="RefSeq" id="WP_241711868.1">
    <property type="nucleotide sequence ID" value="NZ_JALBUF010000001.1"/>
</dbReference>
<dbReference type="Pfam" id="PF02146">
    <property type="entry name" value="SIR2"/>
    <property type="match status" value="1"/>
</dbReference>
<dbReference type="SUPFAM" id="SSF52467">
    <property type="entry name" value="DHS-like NAD/FAD-binding domain"/>
    <property type="match status" value="1"/>
</dbReference>
<reference evidence="6" key="1">
    <citation type="submission" date="2022-03" db="EMBL/GenBank/DDBJ databases">
        <title>Draft Genome Sequence of Firmicute Strain S0AB, a Heterotrophic Iron/Sulfur-Oxidizing Extreme Acidophile.</title>
        <authorList>
            <person name="Vergara E."/>
            <person name="Pakostova E."/>
            <person name="Johnson D.B."/>
            <person name="Holmes D.S."/>
        </authorList>
    </citation>
    <scope>NUCLEOTIDE SEQUENCE</scope>
    <source>
        <strain evidence="6">S0AB</strain>
    </source>
</reference>
<evidence type="ECO:0000256" key="3">
    <source>
        <dbReference type="ARBA" id="ARBA00023027"/>
    </source>
</evidence>
<dbReference type="EMBL" id="JALBUF010000001">
    <property type="protein sequence ID" value="MCI0182264.1"/>
    <property type="molecule type" value="Genomic_DNA"/>
</dbReference>
<dbReference type="PROSITE" id="PS50305">
    <property type="entry name" value="SIRTUIN"/>
    <property type="match status" value="1"/>
</dbReference>
<accession>A0A9X1V6N7</accession>
<dbReference type="InterPro" id="IPR029035">
    <property type="entry name" value="DHS-like_NAD/FAD-binding_dom"/>
</dbReference>
<dbReference type="PANTHER" id="PTHR11085">
    <property type="entry name" value="NAD-DEPENDENT PROTEIN DEACYLASE SIRTUIN-5, MITOCHONDRIAL-RELATED"/>
    <property type="match status" value="1"/>
</dbReference>
<comment type="caution">
    <text evidence="4">Lacks conserved residue(s) required for the propagation of feature annotation.</text>
</comment>
<dbReference type="EC" id="2.3.1.286" evidence="1"/>
<keyword evidence="2" id="KW-0808">Transferase</keyword>
<keyword evidence="7" id="KW-1185">Reference proteome</keyword>
<protein>
    <recommendedName>
        <fullName evidence="1">protein acetyllysine N-acetyltransferase</fullName>
        <ecNumber evidence="1">2.3.1.286</ecNumber>
    </recommendedName>
</protein>
<dbReference type="GO" id="GO:0070403">
    <property type="term" value="F:NAD+ binding"/>
    <property type="evidence" value="ECO:0007669"/>
    <property type="project" value="InterPro"/>
</dbReference>
<sequence>MEEGIKQLRDILDQSRRIAVLSGAGMSTESGIPDFRSENGLWKDPHVVAMMTEEYLHGHPEEFWLAFKRVFMNEQYRAAKPNIGHESLAALERAGKEVVIFTQNVDGLHQAAGSKQVHELHGSIHFAQCPRGHRRYGIQYILENAIPRCDYVEQNGDMCDAVLEPDVVLFGQMVKGFEEAFYGIVRSDVLLVLGTSLTVDPVASLPQYIIKGHHQLVVVNLDETYIDEKADLTIHAKVGATLSAALKMR</sequence>
<feature type="domain" description="Deacetylase sirtuin-type" evidence="5">
    <location>
        <begin position="1"/>
        <end position="249"/>
    </location>
</feature>
<proteinExistence type="predicted"/>
<evidence type="ECO:0000313" key="6">
    <source>
        <dbReference type="EMBL" id="MCI0182264.1"/>
    </source>
</evidence>
<evidence type="ECO:0000256" key="1">
    <source>
        <dbReference type="ARBA" id="ARBA00012928"/>
    </source>
</evidence>
<evidence type="ECO:0000313" key="7">
    <source>
        <dbReference type="Proteomes" id="UP001139263"/>
    </source>
</evidence>
<dbReference type="Gene3D" id="3.40.50.1220">
    <property type="entry name" value="TPP-binding domain"/>
    <property type="match status" value="1"/>
</dbReference>
<dbReference type="Gene3D" id="3.30.1600.10">
    <property type="entry name" value="SIR2/SIRT2 'Small Domain"/>
    <property type="match status" value="1"/>
</dbReference>
<evidence type="ECO:0000259" key="5">
    <source>
        <dbReference type="PROSITE" id="PS50305"/>
    </source>
</evidence>
<dbReference type="Proteomes" id="UP001139263">
    <property type="component" value="Unassembled WGS sequence"/>
</dbReference>